<reference evidence="1 2" key="1">
    <citation type="submission" date="2014-05" db="EMBL/GenBank/DDBJ databases">
        <title>Whole genome shotgun sequence of Rhizobium rhizogenes NBRC 13257.</title>
        <authorList>
            <person name="Katano-Makiyama Y."/>
            <person name="Hosoyama A."/>
            <person name="Hashimoto M."/>
            <person name="Hosoyama Y."/>
            <person name="Noguchi M."/>
            <person name="Tsuchikane K."/>
            <person name="Kimura A."/>
            <person name="Ohji S."/>
            <person name="Ichikawa N."/>
            <person name="Yamazoe A."/>
            <person name="Fujita N."/>
        </authorList>
    </citation>
    <scope>NUCLEOTIDE SEQUENCE [LARGE SCALE GENOMIC DNA]</scope>
    <source>
        <strain evidence="1 2">NBRC 13257</strain>
    </source>
</reference>
<comment type="caution">
    <text evidence="1">The sequence shown here is derived from an EMBL/GenBank/DDBJ whole genome shotgun (WGS) entry which is preliminary data.</text>
</comment>
<organism evidence="1 2">
    <name type="scientific">Rhizobium rhizogenes NBRC 13257</name>
    <dbReference type="NCBI Taxonomy" id="1220581"/>
    <lineage>
        <taxon>Bacteria</taxon>
        <taxon>Pseudomonadati</taxon>
        <taxon>Pseudomonadota</taxon>
        <taxon>Alphaproteobacteria</taxon>
        <taxon>Hyphomicrobiales</taxon>
        <taxon>Rhizobiaceae</taxon>
        <taxon>Rhizobium/Agrobacterium group</taxon>
        <taxon>Rhizobium</taxon>
    </lineage>
</organism>
<evidence type="ECO:0000313" key="1">
    <source>
        <dbReference type="EMBL" id="GAJ96973.1"/>
    </source>
</evidence>
<accession>A0AA87UD09</accession>
<dbReference type="EMBL" id="BAYX01000028">
    <property type="protein sequence ID" value="GAJ96973.1"/>
    <property type="molecule type" value="Genomic_DNA"/>
</dbReference>
<dbReference type="AlphaFoldDB" id="A0AA87UD09"/>
<dbReference type="Proteomes" id="UP000026941">
    <property type="component" value="Unassembled WGS sequence"/>
</dbReference>
<gene>
    <name evidence="1" type="ORF">RRH01S_28_00490</name>
</gene>
<evidence type="ECO:0000313" key="2">
    <source>
        <dbReference type="Proteomes" id="UP000026941"/>
    </source>
</evidence>
<proteinExistence type="predicted"/>
<name>A0AA87UD09_RHIRH</name>
<sequence>MHGKGARKTALTVEGHILEVKVNSLGRAFLEVEDYMENGSAALEVERWYESSSDSYTEDDRD</sequence>
<protein>
    <submittedName>
        <fullName evidence="1">Uncharacterized protein</fullName>
    </submittedName>
</protein>